<dbReference type="PROSITE" id="PS51194">
    <property type="entry name" value="HELICASE_CTER"/>
    <property type="match status" value="1"/>
</dbReference>
<dbReference type="PROSITE" id="PS51192">
    <property type="entry name" value="HELICASE_ATP_BIND_1"/>
    <property type="match status" value="1"/>
</dbReference>
<keyword evidence="8 12" id="KW-0267">Excision nuclease</keyword>
<comment type="similarity">
    <text evidence="2 12 13">Belongs to the UvrB family.</text>
</comment>
<keyword evidence="14" id="KW-0175">Coiled coil</keyword>
<feature type="domain" description="UVR" evidence="15">
    <location>
        <begin position="620"/>
        <end position="655"/>
    </location>
</feature>
<feature type="short sequence motif" description="Beta-hairpin" evidence="12">
    <location>
        <begin position="92"/>
        <end position="115"/>
    </location>
</feature>
<keyword evidence="5 12" id="KW-0227">DNA damage</keyword>
<comment type="function">
    <text evidence="12">The UvrABC repair system catalyzes the recognition and processing of DNA lesions. A damage recognition complex composed of 2 UvrA and 2 UvrB subunits scans DNA for abnormalities. Upon binding of the UvrA(2)B(2) complex to a putative damaged site, the DNA wraps around one UvrB monomer. DNA wrap is dependent on ATP binding by UvrB and probably causes local melting of the DNA helix, facilitating insertion of UvrB beta-hairpin between the DNA strands. Then UvrB probes one DNA strand for the presence of a lesion. If a lesion is found the UvrA subunits dissociate and the UvrB-DNA preincision complex is formed. This complex is subsequently bound by UvrC and the second UvrB is released. If no lesion is found, the DNA wraps around the other UvrB subunit that will check the other stand for damage.</text>
</comment>
<name>A0ABZ2N4R0_9BACI</name>
<dbReference type="PANTHER" id="PTHR24029">
    <property type="entry name" value="UVRABC SYSTEM PROTEIN B"/>
    <property type="match status" value="1"/>
</dbReference>
<evidence type="ECO:0000259" key="17">
    <source>
        <dbReference type="PROSITE" id="PS51194"/>
    </source>
</evidence>
<dbReference type="Pfam" id="PF00271">
    <property type="entry name" value="Helicase_C"/>
    <property type="match status" value="1"/>
</dbReference>
<proteinExistence type="inferred from homology"/>
<evidence type="ECO:0000256" key="4">
    <source>
        <dbReference type="ARBA" id="ARBA00022741"/>
    </source>
</evidence>
<dbReference type="InterPro" id="IPR006935">
    <property type="entry name" value="Helicase/UvrB_N"/>
</dbReference>
<dbReference type="NCBIfam" id="NF003673">
    <property type="entry name" value="PRK05298.1"/>
    <property type="match status" value="1"/>
</dbReference>
<dbReference type="PROSITE" id="PS50151">
    <property type="entry name" value="UVR"/>
    <property type="match status" value="1"/>
</dbReference>
<dbReference type="CDD" id="cd18790">
    <property type="entry name" value="SF2_C_UvrB"/>
    <property type="match status" value="1"/>
</dbReference>
<feature type="coiled-coil region" evidence="14">
    <location>
        <begin position="612"/>
        <end position="643"/>
    </location>
</feature>
<gene>
    <name evidence="12 18" type="primary">uvrB</name>
    <name evidence="18" type="ORF">WDJ61_16000</name>
</gene>
<dbReference type="SUPFAM" id="SSF46600">
    <property type="entry name" value="C-terminal UvrC-binding domain of UvrB"/>
    <property type="match status" value="1"/>
</dbReference>
<organism evidence="18 19">
    <name type="scientific">Bacillus kandeliae</name>
    <dbReference type="NCBI Taxonomy" id="3129297"/>
    <lineage>
        <taxon>Bacteria</taxon>
        <taxon>Bacillati</taxon>
        <taxon>Bacillota</taxon>
        <taxon>Bacilli</taxon>
        <taxon>Bacillales</taxon>
        <taxon>Bacillaceae</taxon>
        <taxon>Bacillus</taxon>
    </lineage>
</organism>
<keyword evidence="19" id="KW-1185">Reference proteome</keyword>
<keyword evidence="12 13" id="KW-0742">SOS response</keyword>
<evidence type="ECO:0000256" key="13">
    <source>
        <dbReference type="RuleBase" id="RU003587"/>
    </source>
</evidence>
<reference evidence="18 19" key="1">
    <citation type="submission" date="2024-02" db="EMBL/GenBank/DDBJ databases">
        <title>Seven novel Bacillus-like species.</title>
        <authorList>
            <person name="Liu G."/>
        </authorList>
    </citation>
    <scope>NUCLEOTIDE SEQUENCE [LARGE SCALE GENOMIC DNA]</scope>
    <source>
        <strain evidence="18 19">FJAT-52991</strain>
    </source>
</reference>
<dbReference type="Pfam" id="PF02151">
    <property type="entry name" value="UVR"/>
    <property type="match status" value="1"/>
</dbReference>
<dbReference type="GO" id="GO:0016787">
    <property type="term" value="F:hydrolase activity"/>
    <property type="evidence" value="ECO:0007669"/>
    <property type="project" value="UniProtKB-KW"/>
</dbReference>
<evidence type="ECO:0000256" key="12">
    <source>
        <dbReference type="HAMAP-Rule" id="MF_00204"/>
    </source>
</evidence>
<sequence length="656" mass="75257">MANQFKIVSKYSPQGDQPAAIAELVEGIKQGKKQQTLLGATGTGKTFTISNVIKEVNKPTLVIAHNKTLAGQLYSEFKEFFPNNAVEYFVSYYDYYQPEAYVPQTDTFIEKDASINDEIDKLRHSATSSLFERNDVIIIASVSCIYGLGSPEEYRELVISLRAGMEMERNQLLRRLVDIQYDRNDIDFKRGTFRVRGDVVEIFPASRDEHCVRVEFFGDEIDRIREVDALTGEILGDREHVAIFPASHFVTREEKMKVAIGNIEKELEEQLAFLRADNKLLEAQRLEQRTRYDLEMMREMGFCSGIENYSRHLVLRPPGSTPFTLLDYFPKDFLIVIDESHVTLPQVRGMYNGDQARKQVLVDHGFRLPSAKDNRPLMFKEFEEHVHQAIYVSATPGPYEIEHTPHMTEQIIRPTGLLDPTVDVRPIEGQIDDLLAEIHERIEKNERVLVTTLTKKMSEDLTDYLKDIGIKVQYLHSEVKTLERIEVIRDLRLGKYDVLVGINLLREGLDIPEVSLVAILDADKEGFLRSERSLIQTMGRAARNASGHVIMYADKITDSMAKAIEETKRRRSIQEQYNETHSITPMTIQKEIRNVIRATHAAEEAEVYETTKNMSKAERNRLMQNLESEMKEAAKALDFEKAAELRDAWLELKSEG</sequence>
<dbReference type="Pfam" id="PF17757">
    <property type="entry name" value="UvrB_inter"/>
    <property type="match status" value="1"/>
</dbReference>
<evidence type="ECO:0000256" key="8">
    <source>
        <dbReference type="ARBA" id="ARBA00022881"/>
    </source>
</evidence>
<dbReference type="Pfam" id="PF04851">
    <property type="entry name" value="ResIII"/>
    <property type="match status" value="1"/>
</dbReference>
<evidence type="ECO:0000313" key="19">
    <source>
        <dbReference type="Proteomes" id="UP001387364"/>
    </source>
</evidence>
<evidence type="ECO:0000256" key="14">
    <source>
        <dbReference type="SAM" id="Coils"/>
    </source>
</evidence>
<evidence type="ECO:0000313" key="18">
    <source>
        <dbReference type="EMBL" id="WXB92709.1"/>
    </source>
</evidence>
<accession>A0ABZ2N4R0</accession>
<dbReference type="InterPro" id="IPR001943">
    <property type="entry name" value="UVR_dom"/>
</dbReference>
<protein>
    <recommendedName>
        <fullName evidence="11 12">UvrABC system protein B</fullName>
        <shortName evidence="12">Protein UvrB</shortName>
    </recommendedName>
    <alternativeName>
        <fullName evidence="12">Excinuclease ABC subunit B</fullName>
    </alternativeName>
</protein>
<dbReference type="Gene3D" id="4.10.860.10">
    <property type="entry name" value="UVR domain"/>
    <property type="match status" value="1"/>
</dbReference>
<dbReference type="InterPro" id="IPR004807">
    <property type="entry name" value="UvrB"/>
</dbReference>
<keyword evidence="7 12" id="KW-0067">ATP-binding</keyword>
<dbReference type="Pfam" id="PF12344">
    <property type="entry name" value="UvrB"/>
    <property type="match status" value="1"/>
</dbReference>
<evidence type="ECO:0000259" key="16">
    <source>
        <dbReference type="PROSITE" id="PS51192"/>
    </source>
</evidence>
<feature type="binding site" evidence="12">
    <location>
        <begin position="39"/>
        <end position="46"/>
    </location>
    <ligand>
        <name>ATP</name>
        <dbReference type="ChEBI" id="CHEBI:30616"/>
    </ligand>
</feature>
<keyword evidence="3 12" id="KW-0963">Cytoplasm</keyword>
<comment type="subunit">
    <text evidence="10 12 13">Forms a heterotetramer with UvrA during the search for lesions. Interacts with UvrC in an incision complex.</text>
</comment>
<keyword evidence="9 12" id="KW-0234">DNA repair</keyword>
<comment type="subcellular location">
    <subcellularLocation>
        <location evidence="1 12 13">Cytoplasm</location>
    </subcellularLocation>
</comment>
<evidence type="ECO:0000256" key="9">
    <source>
        <dbReference type="ARBA" id="ARBA00023204"/>
    </source>
</evidence>
<dbReference type="Gene3D" id="3.40.50.300">
    <property type="entry name" value="P-loop containing nucleotide triphosphate hydrolases"/>
    <property type="match status" value="3"/>
</dbReference>
<evidence type="ECO:0000256" key="1">
    <source>
        <dbReference type="ARBA" id="ARBA00004496"/>
    </source>
</evidence>
<dbReference type="InterPro" id="IPR027417">
    <property type="entry name" value="P-loop_NTPase"/>
</dbReference>
<evidence type="ECO:0000256" key="10">
    <source>
        <dbReference type="ARBA" id="ARBA00026033"/>
    </source>
</evidence>
<feature type="domain" description="Helicase ATP-binding" evidence="16">
    <location>
        <begin position="26"/>
        <end position="183"/>
    </location>
</feature>
<dbReference type="Proteomes" id="UP001387364">
    <property type="component" value="Chromosome"/>
</dbReference>
<keyword evidence="18" id="KW-0378">Hydrolase</keyword>
<evidence type="ECO:0000256" key="11">
    <source>
        <dbReference type="ARBA" id="ARBA00029504"/>
    </source>
</evidence>
<dbReference type="InterPro" id="IPR001650">
    <property type="entry name" value="Helicase_C-like"/>
</dbReference>
<comment type="domain">
    <text evidence="12">The beta-hairpin motif is involved in DNA binding.</text>
</comment>
<evidence type="ECO:0000256" key="7">
    <source>
        <dbReference type="ARBA" id="ARBA00022840"/>
    </source>
</evidence>
<dbReference type="HAMAP" id="MF_00204">
    <property type="entry name" value="UvrB"/>
    <property type="match status" value="1"/>
</dbReference>
<dbReference type="InterPro" id="IPR041471">
    <property type="entry name" value="UvrB_inter"/>
</dbReference>
<feature type="domain" description="Helicase C-terminal" evidence="17">
    <location>
        <begin position="430"/>
        <end position="592"/>
    </location>
</feature>
<dbReference type="InterPro" id="IPR014001">
    <property type="entry name" value="Helicase_ATP-bd"/>
</dbReference>
<dbReference type="PANTHER" id="PTHR24029:SF0">
    <property type="entry name" value="UVRABC SYSTEM PROTEIN B"/>
    <property type="match status" value="1"/>
</dbReference>
<dbReference type="InterPro" id="IPR024759">
    <property type="entry name" value="UvrB_YAD/RRR_dom"/>
</dbReference>
<dbReference type="InterPro" id="IPR036876">
    <property type="entry name" value="UVR_dom_sf"/>
</dbReference>
<dbReference type="SMART" id="SM00487">
    <property type="entry name" value="DEXDc"/>
    <property type="match status" value="1"/>
</dbReference>
<evidence type="ECO:0000256" key="6">
    <source>
        <dbReference type="ARBA" id="ARBA00022769"/>
    </source>
</evidence>
<evidence type="ECO:0000259" key="15">
    <source>
        <dbReference type="PROSITE" id="PS50151"/>
    </source>
</evidence>
<dbReference type="CDD" id="cd17916">
    <property type="entry name" value="DEXHc_UvrB"/>
    <property type="match status" value="1"/>
</dbReference>
<evidence type="ECO:0000256" key="3">
    <source>
        <dbReference type="ARBA" id="ARBA00022490"/>
    </source>
</evidence>
<evidence type="ECO:0000256" key="5">
    <source>
        <dbReference type="ARBA" id="ARBA00022763"/>
    </source>
</evidence>
<dbReference type="SUPFAM" id="SSF52540">
    <property type="entry name" value="P-loop containing nucleoside triphosphate hydrolases"/>
    <property type="match status" value="2"/>
</dbReference>
<dbReference type="EMBL" id="CP147404">
    <property type="protein sequence ID" value="WXB92709.1"/>
    <property type="molecule type" value="Genomic_DNA"/>
</dbReference>
<dbReference type="NCBIfam" id="TIGR00631">
    <property type="entry name" value="uvrb"/>
    <property type="match status" value="1"/>
</dbReference>
<keyword evidence="6 12" id="KW-0228">DNA excision</keyword>
<keyword evidence="4 12" id="KW-0547">Nucleotide-binding</keyword>
<evidence type="ECO:0000256" key="2">
    <source>
        <dbReference type="ARBA" id="ARBA00008533"/>
    </source>
</evidence>
<dbReference type="RefSeq" id="WP_338751484.1">
    <property type="nucleotide sequence ID" value="NZ_CP147404.1"/>
</dbReference>
<dbReference type="SMART" id="SM00490">
    <property type="entry name" value="HELICc"/>
    <property type="match status" value="1"/>
</dbReference>